<keyword evidence="1" id="KW-1133">Transmembrane helix</keyword>
<keyword evidence="1" id="KW-0472">Membrane</keyword>
<protein>
    <submittedName>
        <fullName evidence="2">Uncharacterized protein</fullName>
    </submittedName>
</protein>
<evidence type="ECO:0000313" key="2">
    <source>
        <dbReference type="EMBL" id="OHA23549.1"/>
    </source>
</evidence>
<feature type="transmembrane region" description="Helical" evidence="1">
    <location>
        <begin position="76"/>
        <end position="100"/>
    </location>
</feature>
<dbReference type="Proteomes" id="UP000176493">
    <property type="component" value="Unassembled WGS sequence"/>
</dbReference>
<feature type="transmembrane region" description="Helical" evidence="1">
    <location>
        <begin position="47"/>
        <end position="70"/>
    </location>
</feature>
<organism evidence="2 3">
    <name type="scientific">Candidatus Taylorbacteria bacterium RIFCSPHIGHO2_02_49_25</name>
    <dbReference type="NCBI Taxonomy" id="1802305"/>
    <lineage>
        <taxon>Bacteria</taxon>
        <taxon>Candidatus Tayloriibacteriota</taxon>
    </lineage>
</organism>
<evidence type="ECO:0000256" key="1">
    <source>
        <dbReference type="SAM" id="Phobius"/>
    </source>
</evidence>
<reference evidence="2 3" key="1">
    <citation type="journal article" date="2016" name="Nat. Commun.">
        <title>Thousands of microbial genomes shed light on interconnected biogeochemical processes in an aquifer system.</title>
        <authorList>
            <person name="Anantharaman K."/>
            <person name="Brown C.T."/>
            <person name="Hug L.A."/>
            <person name="Sharon I."/>
            <person name="Castelle C.J."/>
            <person name="Probst A.J."/>
            <person name="Thomas B.C."/>
            <person name="Singh A."/>
            <person name="Wilkins M.J."/>
            <person name="Karaoz U."/>
            <person name="Brodie E.L."/>
            <person name="Williams K.H."/>
            <person name="Hubbard S.S."/>
            <person name="Banfield J.F."/>
        </authorList>
    </citation>
    <scope>NUCLEOTIDE SEQUENCE [LARGE SCALE GENOMIC DNA]</scope>
</reference>
<gene>
    <name evidence="2" type="ORF">A2W52_03565</name>
</gene>
<accession>A0A1G2MK56</accession>
<keyword evidence="1" id="KW-0812">Transmembrane</keyword>
<feature type="transmembrane region" description="Helical" evidence="1">
    <location>
        <begin position="17"/>
        <end position="35"/>
    </location>
</feature>
<name>A0A1G2MK56_9BACT</name>
<dbReference type="AlphaFoldDB" id="A0A1G2MK56"/>
<evidence type="ECO:0000313" key="3">
    <source>
        <dbReference type="Proteomes" id="UP000176493"/>
    </source>
</evidence>
<sequence>MGMVFHTRAKKRLESDAWSIVLSFVIAWFLIRSGILEDILSGGGFVWQSLVGGFFFTSLFTLAPAMAVLAELATSAPLYAVAFFAALGGIAGDLVLFKVFRKHLLQDVKLILREVKWRIPVITAATAVFHSRFFRFLTPLFGAFLLASPLPDEPALALMGLSRISIPRLIVVSFILHFIGILALAGVIRLF</sequence>
<proteinExistence type="predicted"/>
<dbReference type="EMBL" id="MHRJ01000003">
    <property type="protein sequence ID" value="OHA23549.1"/>
    <property type="molecule type" value="Genomic_DNA"/>
</dbReference>
<feature type="transmembrane region" description="Helical" evidence="1">
    <location>
        <begin position="166"/>
        <end position="188"/>
    </location>
</feature>
<comment type="caution">
    <text evidence="2">The sequence shown here is derived from an EMBL/GenBank/DDBJ whole genome shotgun (WGS) entry which is preliminary data.</text>
</comment>